<evidence type="ECO:0000256" key="6">
    <source>
        <dbReference type="ARBA" id="ARBA00022723"/>
    </source>
</evidence>
<accession>A0A1T4RQR6</accession>
<dbReference type="InterPro" id="IPR051793">
    <property type="entry name" value="NADH:flavin_oxidoreductase"/>
</dbReference>
<dbReference type="PANTHER" id="PTHR42917:SF2">
    <property type="entry name" value="2,4-DIENOYL-COA REDUCTASE [(2E)-ENOYL-COA-PRODUCING]"/>
    <property type="match status" value="1"/>
</dbReference>
<dbReference type="InterPro" id="IPR036188">
    <property type="entry name" value="FAD/NAD-bd_sf"/>
</dbReference>
<evidence type="ECO:0000259" key="10">
    <source>
        <dbReference type="Pfam" id="PF00724"/>
    </source>
</evidence>
<gene>
    <name evidence="12" type="ORF">SAMN02745673_02872</name>
</gene>
<evidence type="ECO:0000313" key="12">
    <source>
        <dbReference type="EMBL" id="SKA17981.1"/>
    </source>
</evidence>
<dbReference type="Proteomes" id="UP000190637">
    <property type="component" value="Unassembled WGS sequence"/>
</dbReference>
<dbReference type="Gene3D" id="3.20.20.70">
    <property type="entry name" value="Aldolase class I"/>
    <property type="match status" value="1"/>
</dbReference>
<dbReference type="Pfam" id="PF00724">
    <property type="entry name" value="Oxidored_FMN"/>
    <property type="match status" value="1"/>
</dbReference>
<feature type="domain" description="FAD/NAD(P)-binding" evidence="11">
    <location>
        <begin position="387"/>
        <end position="485"/>
    </location>
</feature>
<proteinExistence type="inferred from homology"/>
<dbReference type="SUPFAM" id="SSF51971">
    <property type="entry name" value="Nucleotide-binding domain"/>
    <property type="match status" value="1"/>
</dbReference>
<comment type="cofactor">
    <cofactor evidence="2">
        <name>[4Fe-4S] cluster</name>
        <dbReference type="ChEBI" id="CHEBI:49883"/>
    </cofactor>
</comment>
<dbReference type="Gene3D" id="3.50.50.60">
    <property type="entry name" value="FAD/NAD(P)-binding domain"/>
    <property type="match status" value="1"/>
</dbReference>
<dbReference type="AlphaFoldDB" id="A0A1T4RQR6"/>
<protein>
    <submittedName>
        <fullName evidence="12">2,4-dienoyl-CoA reductase (NADPH2)</fullName>
    </submittedName>
</protein>
<dbReference type="PRINTS" id="PR00368">
    <property type="entry name" value="FADPNR"/>
</dbReference>
<keyword evidence="8" id="KW-0408">Iron</keyword>
<dbReference type="InterPro" id="IPR013785">
    <property type="entry name" value="Aldolase_TIM"/>
</dbReference>
<keyword evidence="9" id="KW-0411">Iron-sulfur</keyword>
<evidence type="ECO:0000259" key="11">
    <source>
        <dbReference type="Pfam" id="PF07992"/>
    </source>
</evidence>
<dbReference type="SUPFAM" id="SSF51395">
    <property type="entry name" value="FMN-linked oxidoreductases"/>
    <property type="match status" value="1"/>
</dbReference>
<evidence type="ECO:0000256" key="7">
    <source>
        <dbReference type="ARBA" id="ARBA00023002"/>
    </source>
</evidence>
<dbReference type="GO" id="GO:0008670">
    <property type="term" value="F:2,4-dienoyl-CoA reductase (NADPH) activity"/>
    <property type="evidence" value="ECO:0007669"/>
    <property type="project" value="TreeGrafter"/>
</dbReference>
<keyword evidence="13" id="KW-1185">Reference proteome</keyword>
<sequence>MTGTGRFPHLFRPMRLGPITLANRIVFGAHPTGYAEDGLPTERHAAYYAARARGGAGLIIAEEQSVHPSDRPRERTIRGFDPAVVARHRKVTEAVHREGVPILAQINHNGGQSTSLYSRRPLWAPSPVADPAFREVPKALERQEISEIIDGYGLVAGHCVEGGFDGVELQCAHSSIVRAFLSPATNRRGDRYGGSPANRTRLLSEIISEVRRRIGPDLVLGVRLCCDELVDGGTTLEDAIAVARVLEASGKVDYVGASIGVSTAAPHLDGASMHIPPGYALFVANALRRAVDLPVIGAGRFKDPVQADRALADGHCDLVDVVRGQIADPDFAAKARAGAPEAVRVCLSCNQDCVGRVRANRRLGCVENPRVGREFLPALSSRRAGRDVLVAGAGPAGLQTALAAARAGHRVRVYEAERAAGGQVLLAASTPGRAEFGVLVRNQLTECRRLGVRVEYGRPVDAELVRREAPEVLVVATGARPRRPAWGRGRERVVDVRDVLSGRVRPSGSVLLVDEVGFHQATGTAELLADRGCVVEVVTSAMVVGQDLATTLDLENWCVRATAKGIGETCDHEVVRVGECARTGRLEVELAYLPTGETSGRTVDWVVCALPQAPLDGLYRALRRHPSVQTLRVGDCVAPRRVDMAVIEGERIGTSL</sequence>
<dbReference type="InterPro" id="IPR023753">
    <property type="entry name" value="FAD/NAD-binding_dom"/>
</dbReference>
<dbReference type="InterPro" id="IPR023987">
    <property type="entry name" value="CHP03977_oxidoreductase"/>
</dbReference>
<keyword evidence="6" id="KW-0479">Metal-binding</keyword>
<dbReference type="InterPro" id="IPR001155">
    <property type="entry name" value="OxRdtase_FMN_N"/>
</dbReference>
<evidence type="ECO:0000256" key="9">
    <source>
        <dbReference type="ARBA" id="ARBA00023014"/>
    </source>
</evidence>
<evidence type="ECO:0000313" key="13">
    <source>
        <dbReference type="Proteomes" id="UP000190637"/>
    </source>
</evidence>
<name>A0A1T4RQR6_9ACTN</name>
<evidence type="ECO:0000256" key="3">
    <source>
        <dbReference type="ARBA" id="ARBA00011048"/>
    </source>
</evidence>
<comment type="cofactor">
    <cofactor evidence="1">
        <name>FMN</name>
        <dbReference type="ChEBI" id="CHEBI:58210"/>
    </cofactor>
</comment>
<evidence type="ECO:0000256" key="5">
    <source>
        <dbReference type="ARBA" id="ARBA00022643"/>
    </source>
</evidence>
<keyword evidence="7" id="KW-0560">Oxidoreductase</keyword>
<dbReference type="GO" id="GO:0010181">
    <property type="term" value="F:FMN binding"/>
    <property type="evidence" value="ECO:0007669"/>
    <property type="project" value="InterPro"/>
</dbReference>
<dbReference type="Pfam" id="PF07992">
    <property type="entry name" value="Pyr_redox_2"/>
    <property type="match status" value="1"/>
</dbReference>
<dbReference type="EMBL" id="FUWS01000007">
    <property type="protein sequence ID" value="SKA17981.1"/>
    <property type="molecule type" value="Genomic_DNA"/>
</dbReference>
<dbReference type="RefSeq" id="WP_235000990.1">
    <property type="nucleotide sequence ID" value="NZ_FUWS01000007.1"/>
</dbReference>
<evidence type="ECO:0000256" key="2">
    <source>
        <dbReference type="ARBA" id="ARBA00001966"/>
    </source>
</evidence>
<dbReference type="STRING" id="1122192.SAMN02745673_02872"/>
<dbReference type="PANTHER" id="PTHR42917">
    <property type="entry name" value="2,4-DIENOYL-COA REDUCTASE"/>
    <property type="match status" value="1"/>
</dbReference>
<keyword evidence="4" id="KW-0285">Flavoprotein</keyword>
<dbReference type="GO" id="GO:0046872">
    <property type="term" value="F:metal ion binding"/>
    <property type="evidence" value="ECO:0007669"/>
    <property type="project" value="UniProtKB-KW"/>
</dbReference>
<evidence type="ECO:0000256" key="8">
    <source>
        <dbReference type="ARBA" id="ARBA00023004"/>
    </source>
</evidence>
<evidence type="ECO:0000256" key="4">
    <source>
        <dbReference type="ARBA" id="ARBA00022630"/>
    </source>
</evidence>
<dbReference type="SUPFAM" id="SSF51905">
    <property type="entry name" value="FAD/NAD(P)-binding domain"/>
    <property type="match status" value="1"/>
</dbReference>
<reference evidence="12 13" key="1">
    <citation type="submission" date="2017-02" db="EMBL/GenBank/DDBJ databases">
        <authorList>
            <person name="Peterson S.W."/>
        </authorList>
    </citation>
    <scope>NUCLEOTIDE SEQUENCE [LARGE SCALE GENOMIC DNA]</scope>
    <source>
        <strain evidence="12 13">DSM 45154</strain>
    </source>
</reference>
<dbReference type="Gene3D" id="3.40.50.720">
    <property type="entry name" value="NAD(P)-binding Rossmann-like Domain"/>
    <property type="match status" value="1"/>
</dbReference>
<organism evidence="12 13">
    <name type="scientific">Marinactinospora thermotolerans DSM 45154</name>
    <dbReference type="NCBI Taxonomy" id="1122192"/>
    <lineage>
        <taxon>Bacteria</taxon>
        <taxon>Bacillati</taxon>
        <taxon>Actinomycetota</taxon>
        <taxon>Actinomycetes</taxon>
        <taxon>Streptosporangiales</taxon>
        <taxon>Nocardiopsidaceae</taxon>
        <taxon>Marinactinospora</taxon>
    </lineage>
</organism>
<dbReference type="GO" id="GO:0051536">
    <property type="term" value="F:iron-sulfur cluster binding"/>
    <property type="evidence" value="ECO:0007669"/>
    <property type="project" value="UniProtKB-KW"/>
</dbReference>
<dbReference type="NCBIfam" id="TIGR03997">
    <property type="entry name" value="mycofact_OYE_2"/>
    <property type="match status" value="1"/>
</dbReference>
<dbReference type="GO" id="GO:0033543">
    <property type="term" value="P:fatty acid beta-oxidation, unsaturated, even number, reductase/isomerase pathway"/>
    <property type="evidence" value="ECO:0007669"/>
    <property type="project" value="TreeGrafter"/>
</dbReference>
<comment type="similarity">
    <text evidence="3">In the N-terminal section; belongs to the NADH:flavin oxidoreductase/NADH oxidase family.</text>
</comment>
<keyword evidence="5" id="KW-0288">FMN</keyword>
<evidence type="ECO:0000256" key="1">
    <source>
        <dbReference type="ARBA" id="ARBA00001917"/>
    </source>
</evidence>
<feature type="domain" description="NADH:flavin oxidoreductase/NADH oxidase N-terminal" evidence="10">
    <location>
        <begin position="10"/>
        <end position="340"/>
    </location>
</feature>